<dbReference type="Proteomes" id="UP000175706">
    <property type="component" value="Unassembled WGS sequence"/>
</dbReference>
<feature type="compositionally biased region" description="Low complexity" evidence="1">
    <location>
        <begin position="777"/>
        <end position="790"/>
    </location>
</feature>
<evidence type="ECO:0000256" key="1">
    <source>
        <dbReference type="SAM" id="MobiDB-lite"/>
    </source>
</evidence>
<feature type="compositionally biased region" description="Basic and acidic residues" evidence="1">
    <location>
        <begin position="439"/>
        <end position="484"/>
    </location>
</feature>
<feature type="compositionally biased region" description="Polar residues" evidence="1">
    <location>
        <begin position="723"/>
        <end position="738"/>
    </location>
</feature>
<dbReference type="NCBIfam" id="NF045890">
    <property type="entry name" value="conj_pls20_p028"/>
    <property type="match status" value="1"/>
</dbReference>
<keyword evidence="2" id="KW-1133">Transmembrane helix</keyword>
<reference evidence="4 5" key="1">
    <citation type="submission" date="2016-05" db="EMBL/GenBank/DDBJ databases">
        <title>Bacillus thuringiensis and Bacillus weihenstephanensis as novel biocontrol agents of wilt causing Verticillium species.</title>
        <authorList>
            <person name="Hollensteiner J."/>
            <person name="Wemheuer F."/>
            <person name="Harting R."/>
            <person name="Kolarzyk A."/>
            <person name="Diaz-Valerio S."/>
            <person name="Poehlein A."/>
            <person name="Brzuszkiewicz E."/>
            <person name="Nesemann K."/>
            <person name="Braus-Stromeyer S."/>
            <person name="Braus G."/>
            <person name="Daniel R."/>
            <person name="Liesegang H."/>
        </authorList>
    </citation>
    <scope>NUCLEOTIDE SEQUENCE [LARGE SCALE GENOMIC DNA]</scope>
    <source>
        <strain evidence="4 5">GOE8</strain>
    </source>
</reference>
<name>A0A1E8AYC7_BACMY</name>
<feature type="transmembrane region" description="Helical" evidence="2">
    <location>
        <begin position="297"/>
        <end position="318"/>
    </location>
</feature>
<protein>
    <recommendedName>
        <fullName evidence="3">DUF8208 domain-containing protein</fullName>
    </recommendedName>
</protein>
<feature type="domain" description="DUF8208" evidence="3">
    <location>
        <begin position="19"/>
        <end position="372"/>
    </location>
</feature>
<organism evidence="4 5">
    <name type="scientific">Bacillus mycoides</name>
    <dbReference type="NCBI Taxonomy" id="1405"/>
    <lineage>
        <taxon>Bacteria</taxon>
        <taxon>Bacillati</taxon>
        <taxon>Bacillota</taxon>
        <taxon>Bacilli</taxon>
        <taxon>Bacillales</taxon>
        <taxon>Bacillaceae</taxon>
        <taxon>Bacillus</taxon>
        <taxon>Bacillus cereus group</taxon>
    </lineage>
</organism>
<evidence type="ECO:0000313" key="5">
    <source>
        <dbReference type="Proteomes" id="UP000175706"/>
    </source>
</evidence>
<proteinExistence type="predicted"/>
<dbReference type="InterPro" id="IPR058066">
    <property type="entry name" value="pXO2-14_N"/>
</dbReference>
<feature type="compositionally biased region" description="Basic and acidic residues" evidence="1">
    <location>
        <begin position="873"/>
        <end position="888"/>
    </location>
</feature>
<dbReference type="PATRIC" id="fig|86662.25.peg.6023"/>
<feature type="transmembrane region" description="Helical" evidence="2">
    <location>
        <begin position="268"/>
        <end position="285"/>
    </location>
</feature>
<feature type="region of interest" description="Disordered" evidence="1">
    <location>
        <begin position="866"/>
        <end position="888"/>
    </location>
</feature>
<dbReference type="InterPro" id="IPR058521">
    <property type="entry name" value="DUF8208"/>
</dbReference>
<evidence type="ECO:0000256" key="2">
    <source>
        <dbReference type="SAM" id="Phobius"/>
    </source>
</evidence>
<sequence>MVKDEEILKVLEEFSDYLQVGDVVNYVLRWLGWFVIQGLSLVVDGLEGVTDSILGIKGFFNSPGVQEFVDMLYPLFVVLLAISFLYIGYMFIMNKQMNRSQIIINIFVTLSVLCLLSTGMTKVDKFTDDAIAVVKSEQKGSLSDEIIKKNITDIAVLDQNKWKKKEDMNQKNNIPEKNIRRIDITEKIDKDFEFTKDKNLSDDGQKILQNKRVMDGLGTASLAELKDGWFDFFPEKYYRWHWNFWNIFFTLLITGATLLLVSIKLARLFYELTFNYLLANILAPADVANGQKLKAVLSNILNIFVATIMIFLSLKLYIMGTEFLHDKLSGVPYLIALAAFSMAVLDGPAVVERLFGIDIGLKSSWGMLAGGFALGKGIGGLANSKPMKGLGNMIGKGAKGAAQGTGVVAAKTASAAATTASAAVMATGGMAGIISGLKKGNESEKKESLQDQIKKADQKKANGNDLANKEKEKGNLNNQEDKKNGGTPSIQEDMKKEGNENPEVASGQEPGTTSLQDEIKEAGKVSGASEGNPTAGAVRQGTSEGNQTGAVRQEASEGNPTAGTVRQGTSEGNPTAGTVRQGTSEGNPTAGTVRQGTSEGNPTAGTVRQGTSEGNPTAGTVRQGTSEGNSTAETVRQGTSEGNPTAGTVRQGTSEGNPTAGTVRQGASEGSQTAGTVRQGANEGSQTPGSVPSGGSPAPMETSRPVPSGGSPAPMETSRPVPSGSSSAPMETSRSVPSGGSPAPMETSRPVTGGSSPAPMETSRPVTGGSSPAPVESPRSVSSGSSPASANIVTVTHSSPSVPYESDKEVAASSSHETRTLGQYATDTVKKGYSSTTSSIKHKAKGVQERIHNSETVQNTKRFYQMGQNTGRSWRDIVSKNKKNTDEK</sequence>
<dbReference type="EMBL" id="LXLT01000109">
    <property type="protein sequence ID" value="OFD70118.1"/>
    <property type="molecule type" value="Genomic_DNA"/>
</dbReference>
<accession>A0A1E8AYC7</accession>
<feature type="transmembrane region" description="Helical" evidence="2">
    <location>
        <begin position="71"/>
        <end position="90"/>
    </location>
</feature>
<dbReference type="Pfam" id="PF26635">
    <property type="entry name" value="DUF8208"/>
    <property type="match status" value="1"/>
</dbReference>
<feature type="region of interest" description="Disordered" evidence="1">
    <location>
        <begin position="439"/>
        <end position="819"/>
    </location>
</feature>
<feature type="compositionally biased region" description="Polar residues" evidence="1">
    <location>
        <begin position="540"/>
        <end position="662"/>
    </location>
</feature>
<comment type="caution">
    <text evidence="4">The sequence shown here is derived from an EMBL/GenBank/DDBJ whole genome shotgun (WGS) entry which is preliminary data.</text>
</comment>
<evidence type="ECO:0000313" key="4">
    <source>
        <dbReference type="EMBL" id="OFD70118.1"/>
    </source>
</evidence>
<feature type="transmembrane region" description="Helical" evidence="2">
    <location>
        <begin position="102"/>
        <end position="120"/>
    </location>
</feature>
<evidence type="ECO:0000259" key="3">
    <source>
        <dbReference type="Pfam" id="PF26635"/>
    </source>
</evidence>
<feature type="compositionally biased region" description="Polar residues" evidence="1">
    <location>
        <begin position="791"/>
        <end position="801"/>
    </location>
</feature>
<feature type="transmembrane region" description="Helical" evidence="2">
    <location>
        <begin position="330"/>
        <end position="351"/>
    </location>
</feature>
<feature type="compositionally biased region" description="Low complexity" evidence="1">
    <location>
        <begin position="684"/>
        <end position="699"/>
    </location>
</feature>
<keyword evidence="2" id="KW-0812">Transmembrane</keyword>
<feature type="transmembrane region" description="Helical" evidence="2">
    <location>
        <begin position="242"/>
        <end position="261"/>
    </location>
</feature>
<dbReference type="AlphaFoldDB" id="A0A1E8AYC7"/>
<gene>
    <name evidence="4" type="ORF">BWGOE8_58360</name>
</gene>
<keyword evidence="2" id="KW-0472">Membrane</keyword>